<dbReference type="Proteomes" id="UP001237642">
    <property type="component" value="Unassembled WGS sequence"/>
</dbReference>
<dbReference type="PROSITE" id="PS51375">
    <property type="entry name" value="PPR"/>
    <property type="match status" value="4"/>
</dbReference>
<reference evidence="5" key="2">
    <citation type="submission" date="2023-05" db="EMBL/GenBank/DDBJ databases">
        <authorList>
            <person name="Schelkunov M.I."/>
        </authorList>
    </citation>
    <scope>NUCLEOTIDE SEQUENCE</scope>
    <source>
        <strain evidence="5">Hsosn_3</strain>
        <tissue evidence="5">Leaf</tissue>
    </source>
</reference>
<dbReference type="Pfam" id="PF20430">
    <property type="entry name" value="Eplus_motif"/>
    <property type="match status" value="1"/>
</dbReference>
<proteinExistence type="inferred from homology"/>
<dbReference type="InterPro" id="IPR046849">
    <property type="entry name" value="E2_motif"/>
</dbReference>
<dbReference type="Pfam" id="PF01535">
    <property type="entry name" value="PPR"/>
    <property type="match status" value="4"/>
</dbReference>
<dbReference type="GO" id="GO:0008270">
    <property type="term" value="F:zinc ion binding"/>
    <property type="evidence" value="ECO:0007669"/>
    <property type="project" value="InterPro"/>
</dbReference>
<dbReference type="EMBL" id="JAUIZM010000011">
    <property type="protein sequence ID" value="KAK1358135.1"/>
    <property type="molecule type" value="Genomic_DNA"/>
</dbReference>
<feature type="repeat" description="PPR" evidence="3">
    <location>
        <begin position="209"/>
        <end position="239"/>
    </location>
</feature>
<reference evidence="5" key="1">
    <citation type="submission" date="2023-02" db="EMBL/GenBank/DDBJ databases">
        <title>Genome of toxic invasive species Heracleum sosnowskyi carries increased number of genes despite the absence of recent whole-genome duplications.</title>
        <authorList>
            <person name="Schelkunov M."/>
            <person name="Shtratnikova V."/>
            <person name="Makarenko M."/>
            <person name="Klepikova A."/>
            <person name="Omelchenko D."/>
            <person name="Novikova G."/>
            <person name="Obukhova E."/>
            <person name="Bogdanov V."/>
            <person name="Penin A."/>
            <person name="Logacheva M."/>
        </authorList>
    </citation>
    <scope>NUCLEOTIDE SEQUENCE</scope>
    <source>
        <strain evidence="5">Hsosn_3</strain>
        <tissue evidence="5">Leaf</tissue>
    </source>
</reference>
<sequence>MRAATTPSRIRALLNLKATSISNPNNINNNIVSLQPFSFEDSIHHLKNAADTKNLIFGKTIHAHLITSNQLSQEDDNVVLVNSLINFYSKCGQARVAHNLFDEMPKRNIVSWSSLMMGFLQIGCGFKVFELFRDMGLVDGIRPNEYILSTVLSACCKGMVFEGQQCHCVGLKTGLVFYQYVKNALVRMYSMCSDLGGAMGVLYSVPGSDIVTYNSIISGLLDHGCVNEALDVLNRIVVEYKAWDEVTYLNVFALCARLKDTNMGMQVHSHLVKNSEEFGFYVTSSLIDMYGKCGKISYARRVFDSLDTRNVGSWTTIMAAYLQNDCFEETLSLFLDMELEDVVPNDYTFAVVLNASASLSALGYGTSLHAYTEKSGFKGHVIVGNALINMYSKAGFAGHANKVFTEMINRDIISWNSIISGYCHHGLGKEALSVFNDMLAAEVKPNNITFIGVLSACGHLGRVQEGFYYLQQLMIQIGIKPGLEHYTCIVGLLSKAGLLNEAENFMRTTPVDWDVVAWRTLLNACHVHRNYDLGKQVAKIVLQMYPDDVGTYTLLSNMHAKAKRWDGVADIRKLMRERNIKKEPGLSWTEIRNNTCVFVSDDKSHPELKQIHEKIKDLLNRITLLGYVPDIATVFHDVEAEQKEEYLSYHSEKLAIAYALMKTPPGAPIRVIKNLRMCNDCHSAIKLISKVTNRLIIVRDVNRFHSFQDGSCSCQDYW</sequence>
<feature type="repeat" description="PPR" evidence="3">
    <location>
        <begin position="411"/>
        <end position="445"/>
    </location>
</feature>
<evidence type="ECO:0000259" key="4">
    <source>
        <dbReference type="Pfam" id="PF14432"/>
    </source>
</evidence>
<protein>
    <submittedName>
        <fullName evidence="5">Pentatricopeptide repeat-containing protein</fullName>
    </submittedName>
</protein>
<feature type="domain" description="DYW" evidence="4">
    <location>
        <begin position="626"/>
        <end position="718"/>
    </location>
</feature>
<dbReference type="Pfam" id="PF13041">
    <property type="entry name" value="PPR_2"/>
    <property type="match status" value="2"/>
</dbReference>
<evidence type="ECO:0000256" key="1">
    <source>
        <dbReference type="ARBA" id="ARBA00006643"/>
    </source>
</evidence>
<dbReference type="GO" id="GO:0003723">
    <property type="term" value="F:RNA binding"/>
    <property type="evidence" value="ECO:0007669"/>
    <property type="project" value="InterPro"/>
</dbReference>
<evidence type="ECO:0000256" key="2">
    <source>
        <dbReference type="ARBA" id="ARBA00022737"/>
    </source>
</evidence>
<name>A0AAD8H1U6_9APIA</name>
<dbReference type="PANTHER" id="PTHR24015">
    <property type="entry name" value="OS07G0578800 PROTEIN-RELATED"/>
    <property type="match status" value="1"/>
</dbReference>
<dbReference type="InterPro" id="IPR011990">
    <property type="entry name" value="TPR-like_helical_dom_sf"/>
</dbReference>
<dbReference type="InterPro" id="IPR032867">
    <property type="entry name" value="DYW_dom"/>
</dbReference>
<dbReference type="FunFam" id="1.25.40.10:FF:000227">
    <property type="entry name" value="Pentatricopeptide repeat-containing protein At3g13880"/>
    <property type="match status" value="1"/>
</dbReference>
<dbReference type="Pfam" id="PF20431">
    <property type="entry name" value="E_motif"/>
    <property type="match status" value="1"/>
</dbReference>
<gene>
    <name evidence="5" type="ORF">POM88_051391</name>
</gene>
<dbReference type="Gene3D" id="1.25.40.10">
    <property type="entry name" value="Tetratricopeptide repeat domain"/>
    <property type="match status" value="5"/>
</dbReference>
<keyword evidence="2" id="KW-0677">Repeat</keyword>
<organism evidence="5 6">
    <name type="scientific">Heracleum sosnowskyi</name>
    <dbReference type="NCBI Taxonomy" id="360622"/>
    <lineage>
        <taxon>Eukaryota</taxon>
        <taxon>Viridiplantae</taxon>
        <taxon>Streptophyta</taxon>
        <taxon>Embryophyta</taxon>
        <taxon>Tracheophyta</taxon>
        <taxon>Spermatophyta</taxon>
        <taxon>Magnoliopsida</taxon>
        <taxon>eudicotyledons</taxon>
        <taxon>Gunneridae</taxon>
        <taxon>Pentapetalae</taxon>
        <taxon>asterids</taxon>
        <taxon>campanulids</taxon>
        <taxon>Apiales</taxon>
        <taxon>Apiaceae</taxon>
        <taxon>Apioideae</taxon>
        <taxon>apioid superclade</taxon>
        <taxon>Tordylieae</taxon>
        <taxon>Tordyliinae</taxon>
        <taxon>Heracleum</taxon>
    </lineage>
</organism>
<evidence type="ECO:0000313" key="6">
    <source>
        <dbReference type="Proteomes" id="UP001237642"/>
    </source>
</evidence>
<feature type="repeat" description="PPR" evidence="3">
    <location>
        <begin position="310"/>
        <end position="344"/>
    </location>
</feature>
<dbReference type="InterPro" id="IPR002885">
    <property type="entry name" value="PPR_rpt"/>
</dbReference>
<dbReference type="InterPro" id="IPR046848">
    <property type="entry name" value="E_motif"/>
</dbReference>
<comment type="similarity">
    <text evidence="1">Belongs to the PPR family. PCMP-H subfamily.</text>
</comment>
<evidence type="ECO:0000313" key="5">
    <source>
        <dbReference type="EMBL" id="KAK1358135.1"/>
    </source>
</evidence>
<keyword evidence="6" id="KW-1185">Reference proteome</keyword>
<dbReference type="NCBIfam" id="TIGR00756">
    <property type="entry name" value="PPR"/>
    <property type="match status" value="4"/>
</dbReference>
<dbReference type="AlphaFoldDB" id="A0AAD8H1U6"/>
<dbReference type="InterPro" id="IPR046960">
    <property type="entry name" value="PPR_At4g14850-like_plant"/>
</dbReference>
<dbReference type="FunFam" id="1.25.40.10:FF:001060">
    <property type="entry name" value="Os05g0572900 protein"/>
    <property type="match status" value="1"/>
</dbReference>
<evidence type="ECO:0000256" key="3">
    <source>
        <dbReference type="PROSITE-ProRule" id="PRU00708"/>
    </source>
</evidence>
<dbReference type="PANTHER" id="PTHR24015:SF548">
    <property type="entry name" value="OS08G0340900 PROTEIN"/>
    <property type="match status" value="1"/>
</dbReference>
<dbReference type="GO" id="GO:0009451">
    <property type="term" value="P:RNA modification"/>
    <property type="evidence" value="ECO:0007669"/>
    <property type="project" value="InterPro"/>
</dbReference>
<accession>A0AAD8H1U6</accession>
<dbReference type="FunFam" id="1.25.40.10:FF:000031">
    <property type="entry name" value="Pentatricopeptide repeat-containing protein mitochondrial"/>
    <property type="match status" value="1"/>
</dbReference>
<dbReference type="Pfam" id="PF14432">
    <property type="entry name" value="DYW_deaminase"/>
    <property type="match status" value="1"/>
</dbReference>
<feature type="repeat" description="PPR" evidence="3">
    <location>
        <begin position="77"/>
        <end position="111"/>
    </location>
</feature>
<comment type="caution">
    <text evidence="5">The sequence shown here is derived from an EMBL/GenBank/DDBJ whole genome shotgun (WGS) entry which is preliminary data.</text>
</comment>